<comment type="caution">
    <text evidence="1">The sequence shown here is derived from an EMBL/GenBank/DDBJ whole genome shotgun (WGS) entry which is preliminary data.</text>
</comment>
<accession>D3AJS9</accession>
<protein>
    <submittedName>
        <fullName evidence="1">Uncharacterized protein</fullName>
    </submittedName>
</protein>
<dbReference type="Proteomes" id="UP000004968">
    <property type="component" value="Unassembled WGS sequence"/>
</dbReference>
<sequence>MARLKIILETSLLKITIYQKQKLWKIMTSWPLMPVLLDKFRL</sequence>
<organism evidence="1 2">
    <name type="scientific">Hungatella hathewayi DSM 13479</name>
    <dbReference type="NCBI Taxonomy" id="566550"/>
    <lineage>
        <taxon>Bacteria</taxon>
        <taxon>Bacillati</taxon>
        <taxon>Bacillota</taxon>
        <taxon>Clostridia</taxon>
        <taxon>Lachnospirales</taxon>
        <taxon>Lachnospiraceae</taxon>
        <taxon>Hungatella</taxon>
    </lineage>
</organism>
<name>D3AJS9_9FIRM</name>
<evidence type="ECO:0000313" key="1">
    <source>
        <dbReference type="EMBL" id="EFC97909.1"/>
    </source>
</evidence>
<evidence type="ECO:0000313" key="2">
    <source>
        <dbReference type="Proteomes" id="UP000004968"/>
    </source>
</evidence>
<reference evidence="1 2" key="1">
    <citation type="submission" date="2010-01" db="EMBL/GenBank/DDBJ databases">
        <authorList>
            <person name="Weinstock G."/>
            <person name="Sodergren E."/>
            <person name="Clifton S."/>
            <person name="Fulton L."/>
            <person name="Fulton B."/>
            <person name="Courtney L."/>
            <person name="Fronick C."/>
            <person name="Harrison M."/>
            <person name="Strong C."/>
            <person name="Farmer C."/>
            <person name="Delahaunty K."/>
            <person name="Markovic C."/>
            <person name="Hall O."/>
            <person name="Minx P."/>
            <person name="Tomlinson C."/>
            <person name="Mitreva M."/>
            <person name="Nelson J."/>
            <person name="Hou S."/>
            <person name="Wollam A."/>
            <person name="Pepin K.H."/>
            <person name="Johnson M."/>
            <person name="Bhonagiri V."/>
            <person name="Nash W.E."/>
            <person name="Warren W."/>
            <person name="Chinwalla A."/>
            <person name="Mardis E.R."/>
            <person name="Wilson R.K."/>
        </authorList>
    </citation>
    <scope>NUCLEOTIDE SEQUENCE [LARGE SCALE GENOMIC DNA]</scope>
    <source>
        <strain evidence="1 2">DSM 13479</strain>
    </source>
</reference>
<gene>
    <name evidence="1" type="ORF">CLOSTHATH_03872</name>
</gene>
<dbReference type="HOGENOM" id="CLU_3252644_0_0_9"/>
<proteinExistence type="predicted"/>
<dbReference type="EMBL" id="ACIO01000327">
    <property type="protein sequence ID" value="EFC97909.1"/>
    <property type="molecule type" value="Genomic_DNA"/>
</dbReference>
<dbReference type="AlphaFoldDB" id="D3AJS9"/>